<dbReference type="CDD" id="cd02440">
    <property type="entry name" value="AdoMet_MTases"/>
    <property type="match status" value="1"/>
</dbReference>
<dbReference type="Gene3D" id="3.30.70.1170">
    <property type="entry name" value="Sun protein, domain 3"/>
    <property type="match status" value="1"/>
</dbReference>
<evidence type="ECO:0000313" key="7">
    <source>
        <dbReference type="Proteomes" id="UP000028194"/>
    </source>
</evidence>
<protein>
    <submittedName>
        <fullName evidence="6">Ribosomal RNA methyltransferase NOP2</fullName>
    </submittedName>
</protein>
<dbReference type="NCBIfam" id="TIGR00446">
    <property type="entry name" value="nop2p"/>
    <property type="match status" value="1"/>
</dbReference>
<dbReference type="Pfam" id="PF01189">
    <property type="entry name" value="Methyltr_RsmB-F"/>
    <property type="match status" value="1"/>
</dbReference>
<sequence>MTLLFDRSARSTALADKYGYGEWLVGRFLQHVPEVERFMEKMEQPPSQYIRVNTLKTTRDDLESRLAAKGFELEPTALSEVLKVTKAPMATGATNEYLLGHYYIQDLSSCMAVEALDAQKSQSALDMAAAPGGKTTHIAQRMQNTGSIVALEPNTKRARSMSFNLDRLGVANTCILCADALCATAGLGKEKFDRVLLDAPCSCEGVIAKDKTRKTSHSPQDVDYCAGRQEKMLEAAVGACKRGGIIVYSTCSFAPEENEVIVDRMVRKFGVSVEPMLHGSEGLAHFGNMEFDKSVRNARRFYPHIHDTTGFFVARMRVVP</sequence>
<reference evidence="6 7" key="1">
    <citation type="journal article" date="2014" name="PLoS ONE">
        <title>Genome Sequence of Candidatus Nitrososphaera evergladensis from Group I.1b Enriched from Everglades Soil Reveals Novel Genomic Features of the Ammonia-Oxidizing Archaea.</title>
        <authorList>
            <person name="Zhalnina K.V."/>
            <person name="Dias R."/>
            <person name="Leonard M.T."/>
            <person name="Dorr de Quadros P."/>
            <person name="Camargo F.A."/>
            <person name="Drew J.C."/>
            <person name="Farmerie W.G."/>
            <person name="Daroub S.H."/>
            <person name="Triplett E.W."/>
        </authorList>
    </citation>
    <scope>NUCLEOTIDE SEQUENCE [LARGE SCALE GENOMIC DNA]</scope>
    <source>
        <strain evidence="6 7">SR1</strain>
    </source>
</reference>
<dbReference type="EMBL" id="CP007174">
    <property type="protein sequence ID" value="AIF83523.1"/>
    <property type="molecule type" value="Genomic_DNA"/>
</dbReference>
<dbReference type="InterPro" id="IPR054728">
    <property type="entry name" value="RsmB-like_ferredoxin"/>
</dbReference>
<dbReference type="SUPFAM" id="SSF53335">
    <property type="entry name" value="S-adenosyl-L-methionine-dependent methyltransferases"/>
    <property type="match status" value="1"/>
</dbReference>
<dbReference type="GO" id="GO:0009383">
    <property type="term" value="F:rRNA (cytosine-C5-)-methyltransferase activity"/>
    <property type="evidence" value="ECO:0007669"/>
    <property type="project" value="TreeGrafter"/>
</dbReference>
<dbReference type="InterPro" id="IPR001678">
    <property type="entry name" value="MeTrfase_RsmB-F_NOP2_dom"/>
</dbReference>
<dbReference type="STRING" id="1459636.NTE_01459"/>
<dbReference type="GeneID" id="41597253"/>
<feature type="domain" description="SAM-dependent MTase RsmB/NOP-type" evidence="5">
    <location>
        <begin position="38"/>
        <end position="319"/>
    </location>
</feature>
<evidence type="ECO:0000256" key="2">
    <source>
        <dbReference type="ARBA" id="ARBA00022679"/>
    </source>
</evidence>
<dbReference type="InterPro" id="IPR023267">
    <property type="entry name" value="RCMT"/>
</dbReference>
<dbReference type="PANTHER" id="PTHR22807:SF30">
    <property type="entry name" value="28S RRNA (CYTOSINE(4447)-C(5))-METHYLTRANSFERASE-RELATED"/>
    <property type="match status" value="1"/>
</dbReference>
<dbReference type="OrthoDB" id="14725at2157"/>
<dbReference type="Gene3D" id="3.40.50.150">
    <property type="entry name" value="Vaccinia Virus protein VP39"/>
    <property type="match status" value="1"/>
</dbReference>
<keyword evidence="4" id="KW-0694">RNA-binding</keyword>
<accession>A0A075MQN2</accession>
<keyword evidence="1 6" id="KW-0489">Methyltransferase</keyword>
<dbReference type="KEGG" id="nev:NTE_01459"/>
<dbReference type="AlphaFoldDB" id="A0A075MQN2"/>
<keyword evidence="7" id="KW-1185">Reference proteome</keyword>
<evidence type="ECO:0000259" key="5">
    <source>
        <dbReference type="PROSITE" id="PS51686"/>
    </source>
</evidence>
<dbReference type="InterPro" id="IPR029063">
    <property type="entry name" value="SAM-dependent_MTases_sf"/>
</dbReference>
<evidence type="ECO:0000313" key="6">
    <source>
        <dbReference type="EMBL" id="AIF83523.1"/>
    </source>
</evidence>
<dbReference type="InterPro" id="IPR049560">
    <property type="entry name" value="MeTrfase_RsmB-F_NOP2_cat"/>
</dbReference>
<dbReference type="PRINTS" id="PR02008">
    <property type="entry name" value="RCMTFAMILY"/>
</dbReference>
<name>A0A075MQN2_9ARCH</name>
<organism evidence="6 7">
    <name type="scientific">Candidatus Nitrososphaera evergladensis SR1</name>
    <dbReference type="NCBI Taxonomy" id="1459636"/>
    <lineage>
        <taxon>Archaea</taxon>
        <taxon>Nitrososphaerota</taxon>
        <taxon>Nitrososphaeria</taxon>
        <taxon>Nitrososphaerales</taxon>
        <taxon>Nitrososphaeraceae</taxon>
        <taxon>Nitrososphaera</taxon>
    </lineage>
</organism>
<dbReference type="PROSITE" id="PS51686">
    <property type="entry name" value="SAM_MT_RSMB_NOP"/>
    <property type="match status" value="1"/>
</dbReference>
<dbReference type="InterPro" id="IPR011023">
    <property type="entry name" value="Nop2p"/>
</dbReference>
<proteinExistence type="predicted"/>
<dbReference type="Pfam" id="PF22458">
    <property type="entry name" value="RsmF-B_ferredox"/>
    <property type="match status" value="1"/>
</dbReference>
<dbReference type="HOGENOM" id="CLU_005316_7_0_2"/>
<dbReference type="RefSeq" id="WP_148700281.1">
    <property type="nucleotide sequence ID" value="NZ_CP007174.1"/>
</dbReference>
<evidence type="ECO:0000256" key="4">
    <source>
        <dbReference type="ARBA" id="ARBA00022884"/>
    </source>
</evidence>
<keyword evidence="3" id="KW-0949">S-adenosyl-L-methionine</keyword>
<dbReference type="GO" id="GO:0070475">
    <property type="term" value="P:rRNA base methylation"/>
    <property type="evidence" value="ECO:0007669"/>
    <property type="project" value="TreeGrafter"/>
</dbReference>
<dbReference type="GO" id="GO:0003723">
    <property type="term" value="F:RNA binding"/>
    <property type="evidence" value="ECO:0007669"/>
    <property type="project" value="UniProtKB-KW"/>
</dbReference>
<evidence type="ECO:0000256" key="1">
    <source>
        <dbReference type="ARBA" id="ARBA00022603"/>
    </source>
</evidence>
<evidence type="ECO:0000256" key="3">
    <source>
        <dbReference type="ARBA" id="ARBA00022691"/>
    </source>
</evidence>
<dbReference type="PANTHER" id="PTHR22807">
    <property type="entry name" value="NOP2 YEAST -RELATED NOL1/NOP2/FMU SUN DOMAIN-CONTAINING"/>
    <property type="match status" value="1"/>
</dbReference>
<keyword evidence="2 6" id="KW-0808">Transferase</keyword>
<dbReference type="eggNOG" id="arCOG00973">
    <property type="taxonomic scope" value="Archaea"/>
</dbReference>
<gene>
    <name evidence="6" type="ORF">NTE_01459</name>
</gene>
<dbReference type="GO" id="GO:0000470">
    <property type="term" value="P:maturation of LSU-rRNA"/>
    <property type="evidence" value="ECO:0007669"/>
    <property type="project" value="TreeGrafter"/>
</dbReference>
<dbReference type="Proteomes" id="UP000028194">
    <property type="component" value="Chromosome"/>
</dbReference>